<name>A0A0N7M160_9RHOB</name>
<accession>A0A0N7M160</accession>
<reference evidence="2 3" key="1">
    <citation type="submission" date="2015-09" db="EMBL/GenBank/DDBJ databases">
        <authorList>
            <consortium name="Swine Surveillance"/>
        </authorList>
    </citation>
    <scope>NUCLEOTIDE SEQUENCE [LARGE SCALE GENOMIC DNA]</scope>
    <source>
        <strain evidence="2 3">CECT 7557</strain>
    </source>
</reference>
<dbReference type="InterPro" id="IPR010642">
    <property type="entry name" value="Invasion_prot_B"/>
</dbReference>
<keyword evidence="1" id="KW-0732">Signal</keyword>
<dbReference type="RefSeq" id="WP_058291861.1">
    <property type="nucleotide sequence ID" value="NZ_CYSD01000043.1"/>
</dbReference>
<evidence type="ECO:0000256" key="1">
    <source>
        <dbReference type="SAM" id="SignalP"/>
    </source>
</evidence>
<dbReference type="Gene3D" id="2.60.40.1880">
    <property type="entry name" value="Invasion associated locus B (IalB) protein"/>
    <property type="match status" value="1"/>
</dbReference>
<organism evidence="2 3">
    <name type="scientific">Tritonibacter multivorans</name>
    <dbReference type="NCBI Taxonomy" id="928856"/>
    <lineage>
        <taxon>Bacteria</taxon>
        <taxon>Pseudomonadati</taxon>
        <taxon>Pseudomonadota</taxon>
        <taxon>Alphaproteobacteria</taxon>
        <taxon>Rhodobacterales</taxon>
        <taxon>Paracoccaceae</taxon>
        <taxon>Tritonibacter</taxon>
    </lineage>
</organism>
<evidence type="ECO:0000313" key="3">
    <source>
        <dbReference type="Proteomes" id="UP000052022"/>
    </source>
</evidence>
<dbReference type="Pfam" id="PF06776">
    <property type="entry name" value="IalB"/>
    <property type="match status" value="1"/>
</dbReference>
<dbReference type="Proteomes" id="UP000052022">
    <property type="component" value="Unassembled WGS sequence"/>
</dbReference>
<sequence length="193" mass="19895">MLNSLTKVSAIVALSVLWQPLAAQETSEGEAPVAGGLDMGQTVLGQLYMKEKSGDWLVVCTKTNADADPCHLSQTLNDAGGPVAEINLYRLEEGNQAVAGAQLLAPLGTLLTTGVSFSVDGAPGKRYNFSHCEPGGCIAKIGLTDGDIAAFKQGTAATVSLRPAEAPAQIVKVPMSLKGFTAGFDGLKPVLPN</sequence>
<dbReference type="AlphaFoldDB" id="A0A0N7M160"/>
<dbReference type="STRING" id="928856.SAMN04488049_105242"/>
<dbReference type="OrthoDB" id="9797912at2"/>
<protein>
    <submittedName>
        <fullName evidence="2">Invasion protein B, involved in pathogenesis</fullName>
    </submittedName>
</protein>
<dbReference type="EMBL" id="CYSD01000043">
    <property type="protein sequence ID" value="CUH82361.1"/>
    <property type="molecule type" value="Genomic_DNA"/>
</dbReference>
<proteinExistence type="predicted"/>
<dbReference type="InterPro" id="IPR038696">
    <property type="entry name" value="IalB_sf"/>
</dbReference>
<feature type="chain" id="PRO_5006015777" evidence="1">
    <location>
        <begin position="24"/>
        <end position="193"/>
    </location>
</feature>
<evidence type="ECO:0000313" key="2">
    <source>
        <dbReference type="EMBL" id="CUH82361.1"/>
    </source>
</evidence>
<gene>
    <name evidence="2" type="ORF">TRM7557_03896</name>
</gene>
<feature type="signal peptide" evidence="1">
    <location>
        <begin position="1"/>
        <end position="23"/>
    </location>
</feature>
<keyword evidence="3" id="KW-1185">Reference proteome</keyword>